<evidence type="ECO:0000256" key="1">
    <source>
        <dbReference type="SAM" id="Phobius"/>
    </source>
</evidence>
<evidence type="ECO:0000313" key="3">
    <source>
        <dbReference type="Proteomes" id="UP000199514"/>
    </source>
</evidence>
<organism evidence="2 3">
    <name type="scientific">Flexibacter flexilis DSM 6793</name>
    <dbReference type="NCBI Taxonomy" id="927664"/>
    <lineage>
        <taxon>Bacteria</taxon>
        <taxon>Pseudomonadati</taxon>
        <taxon>Bacteroidota</taxon>
        <taxon>Cytophagia</taxon>
        <taxon>Cytophagales</taxon>
        <taxon>Flexibacteraceae</taxon>
        <taxon>Flexibacter</taxon>
    </lineage>
</organism>
<protein>
    <submittedName>
        <fullName evidence="2">Uncharacterized protein</fullName>
    </submittedName>
</protein>
<dbReference type="EMBL" id="FOLE01000007">
    <property type="protein sequence ID" value="SFC63529.1"/>
    <property type="molecule type" value="Genomic_DNA"/>
</dbReference>
<name>A0A1I1KRU2_9BACT</name>
<accession>A0A1I1KRU2</accession>
<feature type="transmembrane region" description="Helical" evidence="1">
    <location>
        <begin position="20"/>
        <end position="41"/>
    </location>
</feature>
<proteinExistence type="predicted"/>
<dbReference type="Proteomes" id="UP000199514">
    <property type="component" value="Unassembled WGS sequence"/>
</dbReference>
<keyword evidence="1" id="KW-1133">Transmembrane helix</keyword>
<keyword evidence="3" id="KW-1185">Reference proteome</keyword>
<keyword evidence="1" id="KW-0812">Transmembrane</keyword>
<keyword evidence="1" id="KW-0472">Membrane</keyword>
<gene>
    <name evidence="2" type="ORF">SAMN05421780_107182</name>
</gene>
<sequence>MVYKQGFVYKHELYVTTNISAIYKILIFYIEIIFLSLCIYLD</sequence>
<dbReference type="STRING" id="927664.SAMN05421780_107182"/>
<reference evidence="2 3" key="1">
    <citation type="submission" date="2016-10" db="EMBL/GenBank/DDBJ databases">
        <authorList>
            <person name="de Groot N.N."/>
        </authorList>
    </citation>
    <scope>NUCLEOTIDE SEQUENCE [LARGE SCALE GENOMIC DNA]</scope>
    <source>
        <strain evidence="2 3">DSM 6793</strain>
    </source>
</reference>
<dbReference type="AlphaFoldDB" id="A0A1I1KRU2"/>
<evidence type="ECO:0000313" key="2">
    <source>
        <dbReference type="EMBL" id="SFC63529.1"/>
    </source>
</evidence>